<dbReference type="SUPFAM" id="SSF51430">
    <property type="entry name" value="NAD(P)-linked oxidoreductase"/>
    <property type="match status" value="1"/>
</dbReference>
<dbReference type="Proteomes" id="UP000051739">
    <property type="component" value="Unassembled WGS sequence"/>
</dbReference>
<evidence type="ECO:0000259" key="7">
    <source>
        <dbReference type="Pfam" id="PF00248"/>
    </source>
</evidence>
<dbReference type="PROSITE" id="PS00798">
    <property type="entry name" value="ALDOKETO_REDUCTASE_1"/>
    <property type="match status" value="1"/>
</dbReference>
<dbReference type="Pfam" id="PF00248">
    <property type="entry name" value="Aldo_ket_red"/>
    <property type="match status" value="1"/>
</dbReference>
<dbReference type="PIRSF" id="PIRSF000097">
    <property type="entry name" value="AKR"/>
    <property type="match status" value="1"/>
</dbReference>
<dbReference type="PROSITE" id="PS00062">
    <property type="entry name" value="ALDOKETO_REDUCTASE_2"/>
    <property type="match status" value="1"/>
</dbReference>
<proteinExistence type="inferred from homology"/>
<dbReference type="PANTHER" id="PTHR43827">
    <property type="entry name" value="2,5-DIKETO-D-GLUCONIC ACID REDUCTASE"/>
    <property type="match status" value="1"/>
</dbReference>
<feature type="domain" description="NADP-dependent oxidoreductase" evidence="7">
    <location>
        <begin position="16"/>
        <end position="264"/>
    </location>
</feature>
<dbReference type="InterPro" id="IPR023210">
    <property type="entry name" value="NADP_OxRdtase_dom"/>
</dbReference>
<dbReference type="EMBL" id="AZFN01000014">
    <property type="protein sequence ID" value="KRM01985.1"/>
    <property type="molecule type" value="Genomic_DNA"/>
</dbReference>
<gene>
    <name evidence="8" type="ORF">FC60_GL000471</name>
</gene>
<dbReference type="Gene3D" id="3.20.20.100">
    <property type="entry name" value="NADP-dependent oxidoreductase domain"/>
    <property type="match status" value="1"/>
</dbReference>
<dbReference type="InterPro" id="IPR018170">
    <property type="entry name" value="Aldo/ket_reductase_CS"/>
</dbReference>
<evidence type="ECO:0000313" key="9">
    <source>
        <dbReference type="Proteomes" id="UP000051739"/>
    </source>
</evidence>
<evidence type="ECO:0000256" key="5">
    <source>
        <dbReference type="PIRSR" id="PIRSR000097-2"/>
    </source>
</evidence>
<dbReference type="GO" id="GO:0016616">
    <property type="term" value="F:oxidoreductase activity, acting on the CH-OH group of donors, NAD or NADP as acceptor"/>
    <property type="evidence" value="ECO:0007669"/>
    <property type="project" value="UniProtKB-ARBA"/>
</dbReference>
<comment type="similarity">
    <text evidence="1">Belongs to the aldo/keto reductase family.</text>
</comment>
<protein>
    <submittedName>
        <fullName evidence="8">Aldo keto reductase family protein</fullName>
    </submittedName>
</protein>
<organism evidence="8 9">
    <name type="scientific">Limosilactobacillus gastricus DSM 16045</name>
    <dbReference type="NCBI Taxonomy" id="1423749"/>
    <lineage>
        <taxon>Bacteria</taxon>
        <taxon>Bacillati</taxon>
        <taxon>Bacillota</taxon>
        <taxon>Bacilli</taxon>
        <taxon>Lactobacillales</taxon>
        <taxon>Lactobacillaceae</taxon>
        <taxon>Limosilactobacillus</taxon>
    </lineage>
</organism>
<dbReference type="AlphaFoldDB" id="A0A0R1V8W4"/>
<dbReference type="PATRIC" id="fig|1423749.3.peg.473"/>
<name>A0A0R1V8W4_9LACO</name>
<dbReference type="FunFam" id="3.20.20.100:FF:000002">
    <property type="entry name" value="2,5-diketo-D-gluconic acid reductase A"/>
    <property type="match status" value="1"/>
</dbReference>
<evidence type="ECO:0000256" key="6">
    <source>
        <dbReference type="PIRSR" id="PIRSR000097-3"/>
    </source>
</evidence>
<sequence length="279" mass="31640">MQNETYTLSNGLTIPKIAFGTWQIPNEAAAKAVETAINVGYRLIDTAAQYENETGVGEGIKNSQVDREELFVVTKIAPDVKSYEGAVEAINESLERLGLDYIDLMLIHAPKPWKELFHNSPKDYFEENLQVWKAMEEAYHAGKIRSLGVSNFTIPDMENIINHSEIKPVAEQIKTHIGNVDEEILTFCQKNGLQLMGYSPIATGQLIKDHRLVDMANKYQVTVPQLCIKYLVQRDILPLPKSTHKEFMEHNKQLDFTINAADMQILIDFQDETTFVPND</sequence>
<accession>A0A0R1V8W4</accession>
<feature type="active site" description="Proton donor" evidence="4">
    <location>
        <position position="50"/>
    </location>
</feature>
<feature type="binding site" evidence="5">
    <location>
        <position position="108"/>
    </location>
    <ligand>
        <name>substrate</name>
    </ligand>
</feature>
<dbReference type="PRINTS" id="PR00069">
    <property type="entry name" value="ALDKETRDTASE"/>
</dbReference>
<dbReference type="CDD" id="cd19071">
    <property type="entry name" value="AKR_AKR1-5-like"/>
    <property type="match status" value="1"/>
</dbReference>
<comment type="caution">
    <text evidence="8">The sequence shown here is derived from an EMBL/GenBank/DDBJ whole genome shotgun (WGS) entry which is preliminary data.</text>
</comment>
<evidence type="ECO:0000256" key="1">
    <source>
        <dbReference type="ARBA" id="ARBA00007905"/>
    </source>
</evidence>
<dbReference type="PANTHER" id="PTHR43827:SF3">
    <property type="entry name" value="NADP-DEPENDENT OXIDOREDUCTASE DOMAIN-CONTAINING PROTEIN"/>
    <property type="match status" value="1"/>
</dbReference>
<keyword evidence="9" id="KW-1185">Reference proteome</keyword>
<dbReference type="InterPro" id="IPR036812">
    <property type="entry name" value="NAD(P)_OxRdtase_dom_sf"/>
</dbReference>
<evidence type="ECO:0000256" key="4">
    <source>
        <dbReference type="PIRSR" id="PIRSR000097-1"/>
    </source>
</evidence>
<keyword evidence="2" id="KW-0521">NADP</keyword>
<evidence type="ECO:0000313" key="8">
    <source>
        <dbReference type="EMBL" id="KRM01985.1"/>
    </source>
</evidence>
<dbReference type="InterPro" id="IPR020471">
    <property type="entry name" value="AKR"/>
</dbReference>
<reference evidence="8 9" key="1">
    <citation type="journal article" date="2015" name="Genome Announc.">
        <title>Expanding the biotechnology potential of lactobacilli through comparative genomics of 213 strains and associated genera.</title>
        <authorList>
            <person name="Sun Z."/>
            <person name="Harris H.M."/>
            <person name="McCann A."/>
            <person name="Guo C."/>
            <person name="Argimon S."/>
            <person name="Zhang W."/>
            <person name="Yang X."/>
            <person name="Jeffery I.B."/>
            <person name="Cooney J.C."/>
            <person name="Kagawa T.F."/>
            <person name="Liu W."/>
            <person name="Song Y."/>
            <person name="Salvetti E."/>
            <person name="Wrobel A."/>
            <person name="Rasinkangas P."/>
            <person name="Parkhill J."/>
            <person name="Rea M.C."/>
            <person name="O'Sullivan O."/>
            <person name="Ritari J."/>
            <person name="Douillard F.P."/>
            <person name="Paul Ross R."/>
            <person name="Yang R."/>
            <person name="Briner A.E."/>
            <person name="Felis G.E."/>
            <person name="de Vos W.M."/>
            <person name="Barrangou R."/>
            <person name="Klaenhammer T.R."/>
            <person name="Caufield P.W."/>
            <person name="Cui Y."/>
            <person name="Zhang H."/>
            <person name="O'Toole P.W."/>
        </authorList>
    </citation>
    <scope>NUCLEOTIDE SEQUENCE [LARGE SCALE GENOMIC DNA]</scope>
    <source>
        <strain evidence="8 9">DSM 16045</strain>
    </source>
</reference>
<evidence type="ECO:0000256" key="3">
    <source>
        <dbReference type="ARBA" id="ARBA00023002"/>
    </source>
</evidence>
<keyword evidence="3" id="KW-0560">Oxidoreductase</keyword>
<dbReference type="RefSeq" id="WP_056937519.1">
    <property type="nucleotide sequence ID" value="NZ_AZFN01000014.1"/>
</dbReference>
<feature type="site" description="Lowers pKa of active site Tyr" evidence="6">
    <location>
        <position position="75"/>
    </location>
</feature>
<evidence type="ECO:0000256" key="2">
    <source>
        <dbReference type="ARBA" id="ARBA00022857"/>
    </source>
</evidence>